<dbReference type="EMBL" id="FIZP01000001">
    <property type="protein sequence ID" value="CZE46114.1"/>
    <property type="molecule type" value="Genomic_DNA"/>
</dbReference>
<name>A0A128EC24_9BACT</name>
<evidence type="ECO:0000313" key="2">
    <source>
        <dbReference type="Proteomes" id="UP000069632"/>
    </source>
</evidence>
<gene>
    <name evidence="1" type="ORF">ERS672216_00202</name>
</gene>
<dbReference type="Proteomes" id="UP000069632">
    <property type="component" value="Unassembled WGS sequence"/>
</dbReference>
<proteinExistence type="predicted"/>
<evidence type="ECO:0000313" key="1">
    <source>
        <dbReference type="EMBL" id="CZE46114.1"/>
    </source>
</evidence>
<dbReference type="AlphaFoldDB" id="A0A128EC24"/>
<reference evidence="1 2" key="1">
    <citation type="submission" date="2016-02" db="EMBL/GenBank/DDBJ databases">
        <authorList>
            <consortium name="Pathogen Informatics"/>
        </authorList>
    </citation>
    <scope>NUCLEOTIDE SEQUENCE [LARGE SCALE GENOMIC DNA]</scope>
    <source>
        <strain evidence="1 2">RC20</strain>
    </source>
</reference>
<accession>A0A128EC24</accession>
<protein>
    <submittedName>
        <fullName evidence="1">Uncharacterized protein</fullName>
    </submittedName>
</protein>
<sequence length="58" mass="7107">MKQTDDIPMHDDLTPEMWEEEEKSVQLFIPTPSFIKHWKEKQMKLMKDTQDKNEENKE</sequence>
<keyword evidence="2" id="KW-1185">Reference proteome</keyword>
<organism evidence="1 2">
    <name type="scientific">Campylobacter geochelonis</name>
    <dbReference type="NCBI Taxonomy" id="1780362"/>
    <lineage>
        <taxon>Bacteria</taxon>
        <taxon>Pseudomonadati</taxon>
        <taxon>Campylobacterota</taxon>
        <taxon>Epsilonproteobacteria</taxon>
        <taxon>Campylobacterales</taxon>
        <taxon>Campylobacteraceae</taxon>
        <taxon>Campylobacter</taxon>
    </lineage>
</organism>